<evidence type="ECO:0000259" key="4">
    <source>
        <dbReference type="Pfam" id="PF08263"/>
    </source>
</evidence>
<protein>
    <recommendedName>
        <fullName evidence="4">Leucine-rich repeat-containing N-terminal plant-type domain-containing protein</fullName>
    </recommendedName>
</protein>
<comment type="caution">
    <text evidence="5">The sequence shown here is derived from an EMBL/GenBank/DDBJ whole genome shotgun (WGS) entry which is preliminary data.</text>
</comment>
<dbReference type="Pfam" id="PF08263">
    <property type="entry name" value="LRRNT_2"/>
    <property type="match status" value="1"/>
</dbReference>
<evidence type="ECO:0000256" key="3">
    <source>
        <dbReference type="ARBA" id="ARBA00022737"/>
    </source>
</evidence>
<evidence type="ECO:0000256" key="2">
    <source>
        <dbReference type="ARBA" id="ARBA00022729"/>
    </source>
</evidence>
<dbReference type="AlphaFoldDB" id="A0A498K1W3"/>
<dbReference type="PANTHER" id="PTHR48060">
    <property type="entry name" value="DNA DAMAGE-REPAIR/TOLERATION PROTEIN DRT100"/>
    <property type="match status" value="1"/>
</dbReference>
<organism evidence="5 6">
    <name type="scientific">Malus domestica</name>
    <name type="common">Apple</name>
    <name type="synonym">Pyrus malus</name>
    <dbReference type="NCBI Taxonomy" id="3750"/>
    <lineage>
        <taxon>Eukaryota</taxon>
        <taxon>Viridiplantae</taxon>
        <taxon>Streptophyta</taxon>
        <taxon>Embryophyta</taxon>
        <taxon>Tracheophyta</taxon>
        <taxon>Spermatophyta</taxon>
        <taxon>Magnoliopsida</taxon>
        <taxon>eudicotyledons</taxon>
        <taxon>Gunneridae</taxon>
        <taxon>Pentapetalae</taxon>
        <taxon>rosids</taxon>
        <taxon>fabids</taxon>
        <taxon>Rosales</taxon>
        <taxon>Rosaceae</taxon>
        <taxon>Amygdaloideae</taxon>
        <taxon>Maleae</taxon>
        <taxon>Malus</taxon>
    </lineage>
</organism>
<accession>A0A498K1W3</accession>
<gene>
    <name evidence="5" type="ORF">DVH24_014726</name>
</gene>
<dbReference type="PANTHER" id="PTHR48060:SF21">
    <property type="entry name" value="L DOMAIN-LIKE PROTEIN"/>
    <property type="match status" value="1"/>
</dbReference>
<dbReference type="SMR" id="A0A498K1W3"/>
<evidence type="ECO:0000256" key="1">
    <source>
        <dbReference type="ARBA" id="ARBA00022614"/>
    </source>
</evidence>
<dbReference type="InterPro" id="IPR053211">
    <property type="entry name" value="DNA_repair-toleration"/>
</dbReference>
<dbReference type="Proteomes" id="UP000290289">
    <property type="component" value="Chromosome 4"/>
</dbReference>
<reference evidence="5 6" key="1">
    <citation type="submission" date="2018-10" db="EMBL/GenBank/DDBJ databases">
        <title>A high-quality apple genome assembly.</title>
        <authorList>
            <person name="Hu J."/>
        </authorList>
    </citation>
    <scope>NUCLEOTIDE SEQUENCE [LARGE SCALE GENOMIC DNA]</scope>
    <source>
        <strain evidence="6">cv. HFTH1</strain>
        <tissue evidence="5">Young leaf</tissue>
    </source>
</reference>
<dbReference type="EMBL" id="RDQH01000330">
    <property type="protein sequence ID" value="RXI01377.1"/>
    <property type="molecule type" value="Genomic_DNA"/>
</dbReference>
<name>A0A498K1W3_MALDO</name>
<keyword evidence="6" id="KW-1185">Reference proteome</keyword>
<dbReference type="InterPro" id="IPR013210">
    <property type="entry name" value="LRR_N_plant-typ"/>
</dbReference>
<evidence type="ECO:0000313" key="6">
    <source>
        <dbReference type="Proteomes" id="UP000290289"/>
    </source>
</evidence>
<keyword evidence="2" id="KW-0732">Signal</keyword>
<proteinExistence type="predicted"/>
<dbReference type="SUPFAM" id="SSF52058">
    <property type="entry name" value="L domain-like"/>
    <property type="match status" value="1"/>
</dbReference>
<keyword evidence="3" id="KW-0677">Repeat</keyword>
<feature type="domain" description="Leucine-rich repeat-containing N-terminal plant-type" evidence="4">
    <location>
        <begin position="35"/>
        <end position="74"/>
    </location>
</feature>
<dbReference type="Gene3D" id="3.80.10.10">
    <property type="entry name" value="Ribonuclease Inhibitor"/>
    <property type="match status" value="1"/>
</dbReference>
<sequence>MELSYTCCMKLLFKFLPGFFLLCMITCPEFVFGNESDRLALLDLKRRITNDPLHIMNSWNDSTDLCSWIGVTCNVSNKRVVILNLEAQKLVGSIPPSIGNLTYLTGINFIDNNFYGEIPQEWDV</sequence>
<dbReference type="InterPro" id="IPR032675">
    <property type="entry name" value="LRR_dom_sf"/>
</dbReference>
<keyword evidence="1" id="KW-0433">Leucine-rich repeat</keyword>
<evidence type="ECO:0000313" key="5">
    <source>
        <dbReference type="EMBL" id="RXI01377.1"/>
    </source>
</evidence>